<protein>
    <recommendedName>
        <fullName evidence="3">Ribbon-helix-helix protein CopG domain-containing protein</fullName>
    </recommendedName>
</protein>
<organism evidence="1 2">
    <name type="scientific">Thiothrix lacustris</name>
    <dbReference type="NCBI Taxonomy" id="525917"/>
    <lineage>
        <taxon>Bacteria</taxon>
        <taxon>Pseudomonadati</taxon>
        <taxon>Pseudomonadota</taxon>
        <taxon>Gammaproteobacteria</taxon>
        <taxon>Thiotrichales</taxon>
        <taxon>Thiotrichaceae</taxon>
        <taxon>Thiothrix</taxon>
    </lineage>
</organism>
<evidence type="ECO:0000313" key="2">
    <source>
        <dbReference type="Proteomes" id="UP000192491"/>
    </source>
</evidence>
<dbReference type="AlphaFoldDB" id="A0A1Y1QEC2"/>
<reference evidence="1 2" key="1">
    <citation type="submission" date="2017-01" db="EMBL/GenBank/DDBJ databases">
        <title>Novel large sulfur bacteria in the metagenomes of groundwater-fed chemosynthetic microbial mats in the Lake Huron basin.</title>
        <authorList>
            <person name="Sharrar A.M."/>
            <person name="Flood B.E."/>
            <person name="Bailey J.V."/>
            <person name="Jones D.S."/>
            <person name="Biddanda B."/>
            <person name="Ruberg S.A."/>
            <person name="Marcus D.N."/>
            <person name="Dick G.J."/>
        </authorList>
    </citation>
    <scope>NUCLEOTIDE SEQUENCE [LARGE SCALE GENOMIC DNA]</scope>
    <source>
        <strain evidence="1">A8</strain>
    </source>
</reference>
<dbReference type="Proteomes" id="UP000192491">
    <property type="component" value="Unassembled WGS sequence"/>
</dbReference>
<name>A0A1Y1QEC2_9GAMM</name>
<evidence type="ECO:0000313" key="1">
    <source>
        <dbReference type="EMBL" id="OQX03713.1"/>
    </source>
</evidence>
<evidence type="ECO:0008006" key="3">
    <source>
        <dbReference type="Google" id="ProtNLM"/>
    </source>
</evidence>
<dbReference type="EMBL" id="MTEJ01000385">
    <property type="protein sequence ID" value="OQX03713.1"/>
    <property type="molecule type" value="Genomic_DNA"/>
</dbReference>
<comment type="caution">
    <text evidence="1">The sequence shown here is derived from an EMBL/GenBank/DDBJ whole genome shotgun (WGS) entry which is preliminary data.</text>
</comment>
<sequence>MRINARLDDSYERKFQLVQQRERKNRSDILKEALDSYFASKLRQDEDEALAKNQKLLQMLGGIMSAPADSSVNYKQYVKGYLDEKFGHR</sequence>
<gene>
    <name evidence="1" type="ORF">BWK73_38590</name>
</gene>
<proteinExistence type="predicted"/>
<accession>A0A1Y1QEC2</accession>